<protein>
    <submittedName>
        <fullName evidence="18">Alpha-N-acetyl-neuraminyl-2,3-beta-galactosyl-1, 3-N-acetyl-galactosaminide alpha-2,6-sialyltransferase-like</fullName>
    </submittedName>
</protein>
<dbReference type="Gene3D" id="3.90.1480.20">
    <property type="entry name" value="Glycosyl transferase family 29"/>
    <property type="match status" value="1"/>
</dbReference>
<dbReference type="PANTHER" id="PTHR45906:SF1">
    <property type="entry name" value="ALPHA-N-ACETYL-NEURAMINYL-2,3-BETA-GALACTOSYL-1, 3-N-ACETYL-GALACTOSAMINIDE ALPHA-2,6-SIALYLTRANSFERASE-LIKE"/>
    <property type="match status" value="1"/>
</dbReference>
<evidence type="ECO:0000256" key="1">
    <source>
        <dbReference type="ARBA" id="ARBA00004323"/>
    </source>
</evidence>
<keyword evidence="13" id="KW-0325">Glycoprotein</keyword>
<evidence type="ECO:0000256" key="5">
    <source>
        <dbReference type="ARBA" id="ARBA00022692"/>
    </source>
</evidence>
<organism evidence="17 18">
    <name type="scientific">Branchiostoma belcheri</name>
    <name type="common">Amphioxus</name>
    <dbReference type="NCBI Taxonomy" id="7741"/>
    <lineage>
        <taxon>Eukaryota</taxon>
        <taxon>Metazoa</taxon>
        <taxon>Chordata</taxon>
        <taxon>Cephalochordata</taxon>
        <taxon>Leptocardii</taxon>
        <taxon>Amphioxiformes</taxon>
        <taxon>Branchiostomatidae</taxon>
        <taxon>Branchiostoma</taxon>
    </lineage>
</organism>
<dbReference type="GO" id="GO:0001665">
    <property type="term" value="F:alpha-N-acetylgalactosaminide alpha-2,6-sialyltransferase activity"/>
    <property type="evidence" value="ECO:0007669"/>
    <property type="project" value="TreeGrafter"/>
</dbReference>
<evidence type="ECO:0000313" key="17">
    <source>
        <dbReference type="Proteomes" id="UP000515135"/>
    </source>
</evidence>
<dbReference type="RefSeq" id="XP_019631846.1">
    <property type="nucleotide sequence ID" value="XM_019776287.1"/>
</dbReference>
<keyword evidence="17" id="KW-1185">Reference proteome</keyword>
<dbReference type="GeneID" id="109475588"/>
<sequence length="434" mass="49094">MADSDNRNNLYNIRVLAADRPDLRVQKNIQPSKRQMCSIFSVFKVVVAFGLILLLSYTLYFSDNLRHAIGIRPYFIRLYLVNDSSEITKRPEQLLRTVSVNPILLLRNDTNAASAMDKIPSRNSTARTVPSRSPQKSSTRSPQKSSTRSPQKSPTRSPMLLKNSTSGSQAKANTTSTPAPPIPQPYDQNADPLPSFENIRNLKQHLRMHCRTCAFVSSSGQVLKRHAGPHIDSHECVFRTNTAPVKRYERDVGRRTTVRVTNFHAIRTIEGLIRSAHIDKVVVWGPDVVLGPGKPVLKVAQNLARKFPKTEFYKFSSKAMVDVDVEFKKETGMDRRGSKTDLSTGWFALTLMRQVCDSTTIFGMVYDGYCATRNASVPDVPYHYYGKSALECSMYTGKGGKTKHKFVQEKTIFGRWAKNYNFTFVHPEWPPIQR</sequence>
<evidence type="ECO:0000313" key="18">
    <source>
        <dbReference type="RefSeq" id="XP_019631846.1"/>
    </source>
</evidence>
<feature type="transmembrane region" description="Helical" evidence="16">
    <location>
        <begin position="37"/>
        <end position="60"/>
    </location>
</feature>
<dbReference type="Pfam" id="PF00777">
    <property type="entry name" value="Glyco_transf_29"/>
    <property type="match status" value="1"/>
</dbReference>
<evidence type="ECO:0000256" key="16">
    <source>
        <dbReference type="SAM" id="Phobius"/>
    </source>
</evidence>
<keyword evidence="9" id="KW-0333">Golgi apparatus</keyword>
<evidence type="ECO:0000256" key="2">
    <source>
        <dbReference type="ARBA" id="ARBA00006003"/>
    </source>
</evidence>
<keyword evidence="7" id="KW-0730">Sialic acid</keyword>
<dbReference type="KEGG" id="bbel:109475588"/>
<evidence type="ECO:0000256" key="14">
    <source>
        <dbReference type="ARBA" id="ARBA00043744"/>
    </source>
</evidence>
<comment type="catalytic activity">
    <reaction evidence="14">
        <text>a ganglioside GM1b (d18:1(4E)) + CMP-N-acetyl-beta-neuraminate = a ganglioside GD1alpha (d18:1(4E)) + CMP + H(+)</text>
        <dbReference type="Rhea" id="RHEA:41968"/>
        <dbReference type="ChEBI" id="CHEBI:15378"/>
        <dbReference type="ChEBI" id="CHEBI:57812"/>
        <dbReference type="ChEBI" id="CHEBI:60377"/>
        <dbReference type="ChEBI" id="CHEBI:78568"/>
        <dbReference type="ChEBI" id="CHEBI:78569"/>
    </reaction>
    <physiologicalReaction direction="left-to-right" evidence="14">
        <dbReference type="Rhea" id="RHEA:41969"/>
    </physiologicalReaction>
</comment>
<evidence type="ECO:0000256" key="4">
    <source>
        <dbReference type="ARBA" id="ARBA00022679"/>
    </source>
</evidence>
<gene>
    <name evidence="18" type="primary">LOC109475588</name>
</gene>
<dbReference type="GO" id="GO:0000139">
    <property type="term" value="C:Golgi membrane"/>
    <property type="evidence" value="ECO:0007669"/>
    <property type="project" value="UniProtKB-SubCell"/>
</dbReference>
<keyword evidence="8 16" id="KW-1133">Transmembrane helix</keyword>
<evidence type="ECO:0000256" key="10">
    <source>
        <dbReference type="ARBA" id="ARBA00023098"/>
    </source>
</evidence>
<comment type="subcellular location">
    <subcellularLocation>
        <location evidence="1">Golgi apparatus membrane</location>
        <topology evidence="1">Single-pass type II membrane protein</topology>
    </subcellularLocation>
</comment>
<evidence type="ECO:0000256" key="3">
    <source>
        <dbReference type="ARBA" id="ARBA00022676"/>
    </source>
</evidence>
<comment type="similarity">
    <text evidence="2">Belongs to the glycosyltransferase 29 family.</text>
</comment>
<dbReference type="OrthoDB" id="10264956at2759"/>
<proteinExistence type="inferred from homology"/>
<evidence type="ECO:0000256" key="13">
    <source>
        <dbReference type="ARBA" id="ARBA00023180"/>
    </source>
</evidence>
<feature type="region of interest" description="Disordered" evidence="15">
    <location>
        <begin position="114"/>
        <end position="195"/>
    </location>
</feature>
<keyword evidence="4" id="KW-0808">Transferase</keyword>
<keyword evidence="11 16" id="KW-0472">Membrane</keyword>
<keyword evidence="5 16" id="KW-0812">Transmembrane</keyword>
<evidence type="ECO:0000256" key="11">
    <source>
        <dbReference type="ARBA" id="ARBA00023136"/>
    </source>
</evidence>
<dbReference type="AlphaFoldDB" id="A0A6P4ZQB4"/>
<evidence type="ECO:0000256" key="8">
    <source>
        <dbReference type="ARBA" id="ARBA00022989"/>
    </source>
</evidence>
<accession>A0A6P4ZQB4</accession>
<dbReference type="PANTHER" id="PTHR45906">
    <property type="entry name" value="ALPHA-N-ACETYL-NEURAMINYL-2,3-BETA-GALACTOSYL-1, 3-N-ACETYL-GALACTOSAMINIDE ALPHA-2,6-SIALYLTRANSFERASE-LIKE"/>
    <property type="match status" value="1"/>
</dbReference>
<evidence type="ECO:0000256" key="6">
    <source>
        <dbReference type="ARBA" id="ARBA00022968"/>
    </source>
</evidence>
<evidence type="ECO:0000256" key="12">
    <source>
        <dbReference type="ARBA" id="ARBA00023157"/>
    </source>
</evidence>
<keyword evidence="6" id="KW-0735">Signal-anchor</keyword>
<evidence type="ECO:0000256" key="7">
    <source>
        <dbReference type="ARBA" id="ARBA00022981"/>
    </source>
</evidence>
<dbReference type="InterPro" id="IPR038578">
    <property type="entry name" value="GT29-like_sf"/>
</dbReference>
<dbReference type="GO" id="GO:0001574">
    <property type="term" value="P:ganglioside biosynthetic process"/>
    <property type="evidence" value="ECO:0007669"/>
    <property type="project" value="TreeGrafter"/>
</dbReference>
<reference evidence="18" key="1">
    <citation type="submission" date="2025-08" db="UniProtKB">
        <authorList>
            <consortium name="RefSeq"/>
        </authorList>
    </citation>
    <scope>IDENTIFICATION</scope>
    <source>
        <tissue evidence="18">Gonad</tissue>
    </source>
</reference>
<dbReference type="Proteomes" id="UP000515135">
    <property type="component" value="Unplaced"/>
</dbReference>
<dbReference type="InterPro" id="IPR001675">
    <property type="entry name" value="Glyco_trans_29"/>
</dbReference>
<evidence type="ECO:0000256" key="9">
    <source>
        <dbReference type="ARBA" id="ARBA00023034"/>
    </source>
</evidence>
<feature type="compositionally biased region" description="Polar residues" evidence="15">
    <location>
        <begin position="121"/>
        <end position="177"/>
    </location>
</feature>
<name>A0A6P4ZQB4_BRABE</name>
<keyword evidence="10" id="KW-0443">Lipid metabolism</keyword>
<keyword evidence="3" id="KW-0328">Glycosyltransferase</keyword>
<evidence type="ECO:0000256" key="15">
    <source>
        <dbReference type="SAM" id="MobiDB-lite"/>
    </source>
</evidence>
<keyword evidence="12" id="KW-1015">Disulfide bond</keyword>